<comment type="subunit">
    <text evidence="7">The basal body constitutes a major portion of the flagellar organelle and consists of four rings (L,P,S, and M) mounted on a central rod.</text>
</comment>
<organism evidence="8 9">
    <name type="scientific">Limnohabitans curvus</name>
    <dbReference type="NCBI Taxonomy" id="323423"/>
    <lineage>
        <taxon>Bacteria</taxon>
        <taxon>Pseudomonadati</taxon>
        <taxon>Pseudomonadota</taxon>
        <taxon>Betaproteobacteria</taxon>
        <taxon>Burkholderiales</taxon>
        <taxon>Comamonadaceae</taxon>
        <taxon>Limnohabitans</taxon>
    </lineage>
</organism>
<keyword evidence="3 7" id="KW-0732">Signal</keyword>
<dbReference type="PANTHER" id="PTHR34933:SF1">
    <property type="entry name" value="FLAGELLAR L-RING PROTEIN"/>
    <property type="match status" value="1"/>
</dbReference>
<dbReference type="GO" id="GO:0071973">
    <property type="term" value="P:bacterial-type flagellum-dependent cell motility"/>
    <property type="evidence" value="ECO:0007669"/>
    <property type="project" value="InterPro"/>
</dbReference>
<keyword evidence="4 7" id="KW-0472">Membrane</keyword>
<dbReference type="GO" id="GO:0009427">
    <property type="term" value="C:bacterial-type flagellum basal body, distal rod, L ring"/>
    <property type="evidence" value="ECO:0007669"/>
    <property type="project" value="InterPro"/>
</dbReference>
<evidence type="ECO:0000313" key="8">
    <source>
        <dbReference type="EMBL" id="PUE59820.1"/>
    </source>
</evidence>
<keyword evidence="5 7" id="KW-0975">Bacterial flagellum</keyword>
<dbReference type="EMBL" id="NESP01000001">
    <property type="protein sequence ID" value="PUE59820.1"/>
    <property type="molecule type" value="Genomic_DNA"/>
</dbReference>
<dbReference type="GO" id="GO:0009279">
    <property type="term" value="C:cell outer membrane"/>
    <property type="evidence" value="ECO:0007669"/>
    <property type="project" value="UniProtKB-SubCell"/>
</dbReference>
<dbReference type="AlphaFoldDB" id="A0A315EPI4"/>
<comment type="similarity">
    <text evidence="2 7">Belongs to the FlgH family.</text>
</comment>
<keyword evidence="6 7" id="KW-0998">Cell outer membrane</keyword>
<evidence type="ECO:0000256" key="2">
    <source>
        <dbReference type="ARBA" id="ARBA00006929"/>
    </source>
</evidence>
<comment type="function">
    <text evidence="1 7">Assembles around the rod to form the L-ring and probably protects the motor/basal body from shearing forces during rotation.</text>
</comment>
<dbReference type="Pfam" id="PF02107">
    <property type="entry name" value="FlgH"/>
    <property type="match status" value="1"/>
</dbReference>
<dbReference type="GO" id="GO:0003774">
    <property type="term" value="F:cytoskeletal motor activity"/>
    <property type="evidence" value="ECO:0007669"/>
    <property type="project" value="InterPro"/>
</dbReference>
<evidence type="ECO:0000256" key="1">
    <source>
        <dbReference type="ARBA" id="ARBA00002591"/>
    </source>
</evidence>
<reference evidence="8 9" key="1">
    <citation type="submission" date="2017-04" db="EMBL/GenBank/DDBJ databases">
        <title>Unexpected and diverse lifestyles within the genus Limnohabitans.</title>
        <authorList>
            <person name="Kasalicky V."/>
            <person name="Mehrshad M."/>
            <person name="Andrei S.-A."/>
            <person name="Salcher M."/>
            <person name="Kratochvilova H."/>
            <person name="Simek K."/>
            <person name="Ghai R."/>
        </authorList>
    </citation>
    <scope>NUCLEOTIDE SEQUENCE [LARGE SCALE GENOMIC DNA]</scope>
    <source>
        <strain evidence="8 9">MWH-C5</strain>
    </source>
</reference>
<evidence type="ECO:0000256" key="5">
    <source>
        <dbReference type="ARBA" id="ARBA00023143"/>
    </source>
</evidence>
<gene>
    <name evidence="7" type="primary">flgH</name>
    <name evidence="8" type="ORF">B9Z44_09670</name>
</gene>
<dbReference type="RefSeq" id="WP_108402309.1">
    <property type="nucleotide sequence ID" value="NZ_NESP01000001.1"/>
</dbReference>
<accession>A0A315EPI4</accession>
<keyword evidence="9" id="KW-1185">Reference proteome</keyword>
<name>A0A315EPI4_9BURK</name>
<comment type="subcellular location">
    <subcellularLocation>
        <location evidence="7">Cell outer membrane</location>
        <topology evidence="7">Lipid-anchor</topology>
    </subcellularLocation>
    <subcellularLocation>
        <location evidence="7">Bacterial flagellum basal body</location>
    </subcellularLocation>
</comment>
<comment type="caution">
    <text evidence="8">The sequence shown here is derived from an EMBL/GenBank/DDBJ whole genome shotgun (WGS) entry which is preliminary data.</text>
</comment>
<evidence type="ECO:0000313" key="9">
    <source>
        <dbReference type="Proteomes" id="UP000251341"/>
    </source>
</evidence>
<keyword evidence="7" id="KW-0449">Lipoprotein</keyword>
<dbReference type="PROSITE" id="PS51257">
    <property type="entry name" value="PROKAR_LIPOPROTEIN"/>
    <property type="match status" value="1"/>
</dbReference>
<evidence type="ECO:0000256" key="7">
    <source>
        <dbReference type="HAMAP-Rule" id="MF_00415"/>
    </source>
</evidence>
<evidence type="ECO:0000256" key="6">
    <source>
        <dbReference type="ARBA" id="ARBA00023237"/>
    </source>
</evidence>
<dbReference type="PANTHER" id="PTHR34933">
    <property type="entry name" value="FLAGELLAR L-RING PROTEIN"/>
    <property type="match status" value="1"/>
</dbReference>
<evidence type="ECO:0000256" key="4">
    <source>
        <dbReference type="ARBA" id="ARBA00023136"/>
    </source>
</evidence>
<dbReference type="Proteomes" id="UP000251341">
    <property type="component" value="Unassembled WGS sequence"/>
</dbReference>
<dbReference type="InterPro" id="IPR000527">
    <property type="entry name" value="Flag_Lring"/>
</dbReference>
<proteinExistence type="inferred from homology"/>
<dbReference type="PRINTS" id="PR01008">
    <property type="entry name" value="FLGLRINGFLGH"/>
</dbReference>
<protein>
    <recommendedName>
        <fullName evidence="7">Flagellar L-ring protein</fullName>
    </recommendedName>
    <alternativeName>
        <fullName evidence="7">Basal body L-ring protein</fullName>
    </alternativeName>
</protein>
<dbReference type="HAMAP" id="MF_00415">
    <property type="entry name" value="FlgH"/>
    <property type="match status" value="1"/>
</dbReference>
<evidence type="ECO:0000256" key="3">
    <source>
        <dbReference type="ARBA" id="ARBA00022729"/>
    </source>
</evidence>
<sequence>MTTLRALSVIGLVVALQGCATEPVDMVLRPSPEFQPVYPLAADRQKVATGGIYSNRQSDAWFGRGRNYQVGDIITVLLNESTQAARTQNTDVSRESKNSLPSGFNTKIGNMSPFLSGIDVNANNNSSKGAGKADQQASLSGSVAVTVVEILANGNLMVRGEKKLGLSEGTEVIQVSGVIRPEDVGPNSTVQSRRLANAQIAYRGSGDLANATKAGWGTSLMHKYWPF</sequence>